<keyword evidence="8" id="KW-1185">Reference proteome</keyword>
<dbReference type="NCBIfam" id="TIGR00152">
    <property type="entry name" value="dephospho-CoA kinase"/>
    <property type="match status" value="1"/>
</dbReference>
<comment type="catalytic activity">
    <reaction evidence="5">
        <text>3'-dephospho-CoA + ATP = ADP + CoA + H(+)</text>
        <dbReference type="Rhea" id="RHEA:18245"/>
        <dbReference type="ChEBI" id="CHEBI:15378"/>
        <dbReference type="ChEBI" id="CHEBI:30616"/>
        <dbReference type="ChEBI" id="CHEBI:57287"/>
        <dbReference type="ChEBI" id="CHEBI:57328"/>
        <dbReference type="ChEBI" id="CHEBI:456216"/>
        <dbReference type="EC" id="2.7.1.24"/>
    </reaction>
</comment>
<dbReference type="GO" id="GO:0004140">
    <property type="term" value="F:dephospho-CoA kinase activity"/>
    <property type="evidence" value="ECO:0007669"/>
    <property type="project" value="UniProtKB-EC"/>
</dbReference>
<evidence type="ECO:0000256" key="3">
    <source>
        <dbReference type="ARBA" id="ARBA00022840"/>
    </source>
</evidence>
<dbReference type="PANTHER" id="PTHR10695:SF46">
    <property type="entry name" value="BIFUNCTIONAL COENZYME A SYNTHASE-RELATED"/>
    <property type="match status" value="1"/>
</dbReference>
<keyword evidence="4 5" id="KW-0173">Coenzyme A biosynthesis</keyword>
<keyword evidence="2 5" id="KW-0547">Nucleotide-binding</keyword>
<evidence type="ECO:0000256" key="4">
    <source>
        <dbReference type="ARBA" id="ARBA00022993"/>
    </source>
</evidence>
<evidence type="ECO:0000313" key="7">
    <source>
        <dbReference type="EMBL" id="MBP0617129.1"/>
    </source>
</evidence>
<dbReference type="Pfam" id="PF01121">
    <property type="entry name" value="CoaE"/>
    <property type="match status" value="1"/>
</dbReference>
<dbReference type="Proteomes" id="UP000678276">
    <property type="component" value="Unassembled WGS sequence"/>
</dbReference>
<dbReference type="InterPro" id="IPR027417">
    <property type="entry name" value="P-loop_NTPase"/>
</dbReference>
<dbReference type="CDD" id="cd02022">
    <property type="entry name" value="DPCK"/>
    <property type="match status" value="1"/>
</dbReference>
<evidence type="ECO:0000256" key="2">
    <source>
        <dbReference type="ARBA" id="ARBA00022741"/>
    </source>
</evidence>
<dbReference type="RefSeq" id="WP_209595630.1">
    <property type="nucleotide sequence ID" value="NZ_JAGJCF010000014.1"/>
</dbReference>
<keyword evidence="5 7" id="KW-0418">Kinase</keyword>
<comment type="subcellular location">
    <subcellularLocation>
        <location evidence="5">Cytoplasm</location>
    </subcellularLocation>
</comment>
<evidence type="ECO:0000313" key="8">
    <source>
        <dbReference type="Proteomes" id="UP000678276"/>
    </source>
</evidence>
<protein>
    <recommendedName>
        <fullName evidence="5 6">Dephospho-CoA kinase</fullName>
        <ecNumber evidence="5 6">2.7.1.24</ecNumber>
    </recommendedName>
    <alternativeName>
        <fullName evidence="5">Dephosphocoenzyme A kinase</fullName>
    </alternativeName>
</protein>
<dbReference type="Gene3D" id="3.40.50.300">
    <property type="entry name" value="P-loop containing nucleotide triphosphate hydrolases"/>
    <property type="match status" value="1"/>
</dbReference>
<comment type="function">
    <text evidence="5">Catalyzes the phosphorylation of the 3'-hydroxyl group of dephosphocoenzyme A to form coenzyme A.</text>
</comment>
<feature type="binding site" evidence="5">
    <location>
        <begin position="11"/>
        <end position="16"/>
    </location>
    <ligand>
        <name>ATP</name>
        <dbReference type="ChEBI" id="CHEBI:30616"/>
    </ligand>
</feature>
<dbReference type="PROSITE" id="PS51219">
    <property type="entry name" value="DPCK"/>
    <property type="match status" value="1"/>
</dbReference>
<dbReference type="PANTHER" id="PTHR10695">
    <property type="entry name" value="DEPHOSPHO-COA KINASE-RELATED"/>
    <property type="match status" value="1"/>
</dbReference>
<dbReference type="HAMAP" id="MF_00376">
    <property type="entry name" value="Dephospho_CoA_kinase"/>
    <property type="match status" value="1"/>
</dbReference>
<evidence type="ECO:0000256" key="6">
    <source>
        <dbReference type="NCBIfam" id="TIGR00152"/>
    </source>
</evidence>
<dbReference type="SUPFAM" id="SSF52540">
    <property type="entry name" value="P-loop containing nucleoside triphosphate hydrolases"/>
    <property type="match status" value="1"/>
</dbReference>
<proteinExistence type="inferred from homology"/>
<dbReference type="EC" id="2.7.1.24" evidence="5 6"/>
<reference evidence="7 8" key="1">
    <citation type="submission" date="2021-04" db="EMBL/GenBank/DDBJ databases">
        <title>Whole genome sequence of Jiella sp. KSK16Y-1.</title>
        <authorList>
            <person name="Tuo L."/>
        </authorList>
    </citation>
    <scope>NUCLEOTIDE SEQUENCE [LARGE SCALE GENOMIC DNA]</scope>
    <source>
        <strain evidence="7 8">KSK16Y-1</strain>
    </source>
</reference>
<dbReference type="EMBL" id="JAGJCF010000014">
    <property type="protein sequence ID" value="MBP0617129.1"/>
    <property type="molecule type" value="Genomic_DNA"/>
</dbReference>
<keyword evidence="5" id="KW-0963">Cytoplasm</keyword>
<comment type="caution">
    <text evidence="7">The sequence shown here is derived from an EMBL/GenBank/DDBJ whole genome shotgun (WGS) entry which is preliminary data.</text>
</comment>
<name>A0ABS4BK55_9HYPH</name>
<evidence type="ECO:0000256" key="5">
    <source>
        <dbReference type="HAMAP-Rule" id="MF_00376"/>
    </source>
</evidence>
<organism evidence="7 8">
    <name type="scientific">Jiella mangrovi</name>
    <dbReference type="NCBI Taxonomy" id="2821407"/>
    <lineage>
        <taxon>Bacteria</taxon>
        <taxon>Pseudomonadati</taxon>
        <taxon>Pseudomonadota</taxon>
        <taxon>Alphaproteobacteria</taxon>
        <taxon>Hyphomicrobiales</taxon>
        <taxon>Aurantimonadaceae</taxon>
        <taxon>Jiella</taxon>
    </lineage>
</organism>
<dbReference type="InterPro" id="IPR001977">
    <property type="entry name" value="Depp_CoAkinase"/>
</dbReference>
<keyword evidence="5 7" id="KW-0808">Transferase</keyword>
<gene>
    <name evidence="5" type="primary">coaE</name>
    <name evidence="7" type="ORF">J6595_16205</name>
</gene>
<keyword evidence="3 5" id="KW-0067">ATP-binding</keyword>
<accession>A0ABS4BK55</accession>
<comment type="pathway">
    <text evidence="5">Cofactor biosynthesis; coenzyme A biosynthesis; CoA from (R)-pantothenate: step 5/5.</text>
</comment>
<comment type="similarity">
    <text evidence="1 5">Belongs to the CoaE family.</text>
</comment>
<sequence length="193" mass="20285">MIIVGLTGSIGMGKSTTAALFAEAGLPVHSADEAVHALYSGEAVPAIEAAFPGTVREGSVDRALLSERVVGNKAAMERLEAIVHPLVHAAERDFIQGSEKAGAPAAILDIPLLFETGAQARCDLVVVVSAPFAVQTERVLARTGMSAEKFQAILAKQMPDAEKRARADFVVDSSTGIEDARRQVAAILEKILK</sequence>
<evidence type="ECO:0000256" key="1">
    <source>
        <dbReference type="ARBA" id="ARBA00009018"/>
    </source>
</evidence>